<dbReference type="Proteomes" id="UP001234297">
    <property type="component" value="Chromosome 8"/>
</dbReference>
<dbReference type="EMBL" id="CM056816">
    <property type="protein sequence ID" value="KAJ8632965.1"/>
    <property type="molecule type" value="Genomic_DNA"/>
</dbReference>
<comment type="caution">
    <text evidence="1">The sequence shown here is derived from an EMBL/GenBank/DDBJ whole genome shotgun (WGS) entry which is preliminary data.</text>
</comment>
<evidence type="ECO:0000313" key="1">
    <source>
        <dbReference type="EMBL" id="KAJ8632965.1"/>
    </source>
</evidence>
<gene>
    <name evidence="1" type="ORF">MRB53_026301</name>
</gene>
<reference evidence="1 2" key="1">
    <citation type="journal article" date="2022" name="Hortic Res">
        <title>A haplotype resolved chromosomal level avocado genome allows analysis of novel avocado genes.</title>
        <authorList>
            <person name="Nath O."/>
            <person name="Fletcher S.J."/>
            <person name="Hayward A."/>
            <person name="Shaw L.M."/>
            <person name="Masouleh A.K."/>
            <person name="Furtado A."/>
            <person name="Henry R.J."/>
            <person name="Mitter N."/>
        </authorList>
    </citation>
    <scope>NUCLEOTIDE SEQUENCE [LARGE SCALE GENOMIC DNA]</scope>
    <source>
        <strain evidence="2">cv. Hass</strain>
    </source>
</reference>
<protein>
    <submittedName>
        <fullName evidence="1">Uncharacterized protein</fullName>
    </submittedName>
</protein>
<accession>A0ACC2LHY7</accession>
<name>A0ACC2LHY7_PERAE</name>
<organism evidence="1 2">
    <name type="scientific">Persea americana</name>
    <name type="common">Avocado</name>
    <dbReference type="NCBI Taxonomy" id="3435"/>
    <lineage>
        <taxon>Eukaryota</taxon>
        <taxon>Viridiplantae</taxon>
        <taxon>Streptophyta</taxon>
        <taxon>Embryophyta</taxon>
        <taxon>Tracheophyta</taxon>
        <taxon>Spermatophyta</taxon>
        <taxon>Magnoliopsida</taxon>
        <taxon>Magnoliidae</taxon>
        <taxon>Laurales</taxon>
        <taxon>Lauraceae</taxon>
        <taxon>Persea</taxon>
    </lineage>
</organism>
<sequence length="218" mass="25228">MGQSSVKLSPGLRKKAFDFGVSRNSTRAGSGRHYSLTKAEKAWLFNIRVGTKVYRRHLFVDIQRMFPCVLPCSWASPKAMLERLRTRVLGSQMAFVEKKFWLFFLEKSTEQAFSRTRMSSDRELHKRYLVRSWNSSQRRRLRSLLGYKPSEQRLPWSLPARADHLVRTLSKGQIPMAGRVLPATCPLGAKGEEDSAEVRNSMKILLIWKVLPPLLRRH</sequence>
<proteinExistence type="predicted"/>
<keyword evidence="2" id="KW-1185">Reference proteome</keyword>
<evidence type="ECO:0000313" key="2">
    <source>
        <dbReference type="Proteomes" id="UP001234297"/>
    </source>
</evidence>